<feature type="chain" id="PRO_5040276753" evidence="1">
    <location>
        <begin position="21"/>
        <end position="353"/>
    </location>
</feature>
<feature type="signal peptide" evidence="1">
    <location>
        <begin position="1"/>
        <end position="20"/>
    </location>
</feature>
<accession>A0A9P5Z373</accession>
<proteinExistence type="predicted"/>
<dbReference type="Proteomes" id="UP000807469">
    <property type="component" value="Unassembled WGS sequence"/>
</dbReference>
<gene>
    <name evidence="2" type="ORF">BDN70DRAFT_603567</name>
</gene>
<name>A0A9P5Z373_9AGAR</name>
<reference evidence="2" key="1">
    <citation type="submission" date="2020-11" db="EMBL/GenBank/DDBJ databases">
        <authorList>
            <consortium name="DOE Joint Genome Institute"/>
            <person name="Ahrendt S."/>
            <person name="Riley R."/>
            <person name="Andreopoulos W."/>
            <person name="Labutti K."/>
            <person name="Pangilinan J."/>
            <person name="Ruiz-Duenas F.J."/>
            <person name="Barrasa J.M."/>
            <person name="Sanchez-Garcia M."/>
            <person name="Camarero S."/>
            <person name="Miyauchi S."/>
            <person name="Serrano A."/>
            <person name="Linde D."/>
            <person name="Babiker R."/>
            <person name="Drula E."/>
            <person name="Ayuso-Fernandez I."/>
            <person name="Pacheco R."/>
            <person name="Padilla G."/>
            <person name="Ferreira P."/>
            <person name="Barriuso J."/>
            <person name="Kellner H."/>
            <person name="Castanera R."/>
            <person name="Alfaro M."/>
            <person name="Ramirez L."/>
            <person name="Pisabarro A.G."/>
            <person name="Kuo A."/>
            <person name="Tritt A."/>
            <person name="Lipzen A."/>
            <person name="He G."/>
            <person name="Yan M."/>
            <person name="Ng V."/>
            <person name="Cullen D."/>
            <person name="Martin F."/>
            <person name="Rosso M.-N."/>
            <person name="Henrissat B."/>
            <person name="Hibbett D."/>
            <person name="Martinez A.T."/>
            <person name="Grigoriev I.V."/>
        </authorList>
    </citation>
    <scope>NUCLEOTIDE SEQUENCE</scope>
    <source>
        <strain evidence="2">CIRM-BRFM 674</strain>
    </source>
</reference>
<dbReference type="EMBL" id="MU155192">
    <property type="protein sequence ID" value="KAF9480588.1"/>
    <property type="molecule type" value="Genomic_DNA"/>
</dbReference>
<keyword evidence="1" id="KW-0732">Signal</keyword>
<sequence>MRHSLALVFSRLLLMAFAHSGSLEPKITADGVPAGFIQPAMPPGNRTDFDAIYADVSKSATLSSRSAKGVRIAARQARTKPKYFERTFGPINAASNAGGYIGFVTFPSYDVNACAASCNAHGFNTTGGPCVFFNIWTAVINGASGNTVCSLYNSVAANSTSTYTGQGDLIVTASRGYKRKSLIKDGSFQDYTCVVTKTNGCPYAPSRYWTRFVPAGYDFVLINNGPAHTGNSSTFFYFSPPSPDAYAYGATLEYALPTNAVEGKTYVISFFYTNSNYSPAPTNLTGPLVSALWNGVSVIGAPQVGPETFDGLSYMNIFGEVVAQGGDTFALQNGIAFAHAMYVDDISIFEKWY</sequence>
<comment type="caution">
    <text evidence="2">The sequence shown here is derived from an EMBL/GenBank/DDBJ whole genome shotgun (WGS) entry which is preliminary data.</text>
</comment>
<evidence type="ECO:0000313" key="3">
    <source>
        <dbReference type="Proteomes" id="UP000807469"/>
    </source>
</evidence>
<protein>
    <submittedName>
        <fullName evidence="2">Uncharacterized protein</fullName>
    </submittedName>
</protein>
<organism evidence="2 3">
    <name type="scientific">Pholiota conissans</name>
    <dbReference type="NCBI Taxonomy" id="109636"/>
    <lineage>
        <taxon>Eukaryota</taxon>
        <taxon>Fungi</taxon>
        <taxon>Dikarya</taxon>
        <taxon>Basidiomycota</taxon>
        <taxon>Agaricomycotina</taxon>
        <taxon>Agaricomycetes</taxon>
        <taxon>Agaricomycetidae</taxon>
        <taxon>Agaricales</taxon>
        <taxon>Agaricineae</taxon>
        <taxon>Strophariaceae</taxon>
        <taxon>Pholiota</taxon>
    </lineage>
</organism>
<evidence type="ECO:0000256" key="1">
    <source>
        <dbReference type="SAM" id="SignalP"/>
    </source>
</evidence>
<dbReference type="AlphaFoldDB" id="A0A9P5Z373"/>
<keyword evidence="3" id="KW-1185">Reference proteome</keyword>
<dbReference type="OrthoDB" id="271448at2759"/>
<evidence type="ECO:0000313" key="2">
    <source>
        <dbReference type="EMBL" id="KAF9480588.1"/>
    </source>
</evidence>